<dbReference type="AlphaFoldDB" id="A0A3D8IZY0"/>
<dbReference type="PROSITE" id="PS00104">
    <property type="entry name" value="EPSP_SYNTHASE_1"/>
    <property type="match status" value="1"/>
</dbReference>
<feature type="binding site" evidence="8">
    <location>
        <position position="23"/>
    </location>
    <ligand>
        <name>3-phosphoshikimate</name>
        <dbReference type="ChEBI" id="CHEBI:145989"/>
    </ligand>
</feature>
<comment type="pathway">
    <text evidence="1 8">Metabolic intermediate biosynthesis; chorismate biosynthesis; chorismate from D-erythrose 4-phosphate and phosphoenolpyruvate: step 6/7.</text>
</comment>
<comment type="similarity">
    <text evidence="2 8">Belongs to the EPSP synthase family.</text>
</comment>
<keyword evidence="11" id="KW-1185">Reference proteome</keyword>
<feature type="domain" description="Enolpyruvate transferase" evidence="9">
    <location>
        <begin position="20"/>
        <end position="445"/>
    </location>
</feature>
<evidence type="ECO:0000313" key="11">
    <source>
        <dbReference type="Proteomes" id="UP000256424"/>
    </source>
</evidence>
<dbReference type="CDD" id="cd01556">
    <property type="entry name" value="EPSP_synthase"/>
    <property type="match status" value="1"/>
</dbReference>
<dbReference type="UniPathway" id="UPA00053">
    <property type="reaction ID" value="UER00089"/>
</dbReference>
<dbReference type="InterPro" id="IPR006264">
    <property type="entry name" value="EPSP_synthase"/>
</dbReference>
<comment type="subcellular location">
    <subcellularLocation>
        <location evidence="8">Cytoplasm</location>
    </subcellularLocation>
</comment>
<dbReference type="PANTHER" id="PTHR21090">
    <property type="entry name" value="AROM/DEHYDROQUINATE SYNTHASE"/>
    <property type="match status" value="1"/>
</dbReference>
<feature type="binding site" evidence="8">
    <location>
        <position position="185"/>
    </location>
    <ligand>
        <name>3-phosphoshikimate</name>
        <dbReference type="ChEBI" id="CHEBI:145989"/>
    </ligand>
</feature>
<dbReference type="NCBIfam" id="TIGR01356">
    <property type="entry name" value="aroA"/>
    <property type="match status" value="1"/>
</dbReference>
<feature type="binding site" evidence="8">
    <location>
        <position position="187"/>
    </location>
    <ligand>
        <name>phosphoenolpyruvate</name>
        <dbReference type="ChEBI" id="CHEBI:58702"/>
    </ligand>
</feature>
<dbReference type="PANTHER" id="PTHR21090:SF5">
    <property type="entry name" value="PENTAFUNCTIONAL AROM POLYPEPTIDE"/>
    <property type="match status" value="1"/>
</dbReference>
<dbReference type="HAMAP" id="MF_00210">
    <property type="entry name" value="EPSP_synth"/>
    <property type="match status" value="1"/>
</dbReference>
<evidence type="ECO:0000256" key="2">
    <source>
        <dbReference type="ARBA" id="ARBA00009948"/>
    </source>
</evidence>
<feature type="binding site" evidence="8">
    <location>
        <position position="123"/>
    </location>
    <ligand>
        <name>phosphoenolpyruvate</name>
        <dbReference type="ChEBI" id="CHEBI:58702"/>
    </ligand>
</feature>
<comment type="subunit">
    <text evidence="8">Monomer.</text>
</comment>
<dbReference type="PIRSF" id="PIRSF000505">
    <property type="entry name" value="EPSPS"/>
    <property type="match status" value="1"/>
</dbReference>
<dbReference type="RefSeq" id="WP_104763320.1">
    <property type="nucleotide sequence ID" value="NZ_FZPM01000019.1"/>
</dbReference>
<dbReference type="Gene3D" id="3.65.10.10">
    <property type="entry name" value="Enolpyruvate transferase domain"/>
    <property type="match status" value="2"/>
</dbReference>
<feature type="binding site" evidence="8">
    <location>
        <position position="24"/>
    </location>
    <ligand>
        <name>3-phosphoshikimate</name>
        <dbReference type="ChEBI" id="CHEBI:145989"/>
    </ligand>
</feature>
<dbReference type="FunFam" id="3.65.10.10:FF:000005">
    <property type="entry name" value="3-phosphoshikimate 1-carboxyvinyltransferase"/>
    <property type="match status" value="1"/>
</dbReference>
<dbReference type="Proteomes" id="UP000256424">
    <property type="component" value="Unassembled WGS sequence"/>
</dbReference>
<feature type="binding site" evidence="8">
    <location>
        <position position="341"/>
    </location>
    <ligand>
        <name>3-phosphoshikimate</name>
        <dbReference type="ChEBI" id="CHEBI:145989"/>
    </ligand>
</feature>
<dbReference type="EC" id="2.5.1.19" evidence="8"/>
<feature type="binding site" evidence="8">
    <location>
        <position position="28"/>
    </location>
    <ligand>
        <name>3-phosphoshikimate</name>
        <dbReference type="ChEBI" id="CHEBI:145989"/>
    </ligand>
</feature>
<keyword evidence="3 8" id="KW-0963">Cytoplasm</keyword>
<evidence type="ECO:0000256" key="3">
    <source>
        <dbReference type="ARBA" id="ARBA00022490"/>
    </source>
</evidence>
<dbReference type="InterPro" id="IPR036968">
    <property type="entry name" value="Enolpyruvate_Tfrase_sf"/>
</dbReference>
<dbReference type="GO" id="GO:0008652">
    <property type="term" value="P:amino acid biosynthetic process"/>
    <property type="evidence" value="ECO:0007669"/>
    <property type="project" value="UniProtKB-KW"/>
</dbReference>
<comment type="catalytic activity">
    <reaction evidence="7">
        <text>3-phosphoshikimate + phosphoenolpyruvate = 5-O-(1-carboxyvinyl)-3-phosphoshikimate + phosphate</text>
        <dbReference type="Rhea" id="RHEA:21256"/>
        <dbReference type="ChEBI" id="CHEBI:43474"/>
        <dbReference type="ChEBI" id="CHEBI:57701"/>
        <dbReference type="ChEBI" id="CHEBI:58702"/>
        <dbReference type="ChEBI" id="CHEBI:145989"/>
        <dbReference type="EC" id="2.5.1.19"/>
    </reaction>
    <physiologicalReaction direction="left-to-right" evidence="7">
        <dbReference type="Rhea" id="RHEA:21257"/>
    </physiologicalReaction>
</comment>
<feature type="binding site" evidence="8">
    <location>
        <position position="372"/>
    </location>
    <ligand>
        <name>phosphoenolpyruvate</name>
        <dbReference type="ChEBI" id="CHEBI:58702"/>
    </ligand>
</feature>
<sequence length="455" mass="50220">MNLTIQPRKTPFQQELDIHASDKSLSHRVCMFALFADGACKVSHFLQAEDALHSLQIAQALGLTCRHESNDTMILLPPKAGLEAPKDVLYCGNSGTSMRLFAGLLAGANLYAVLCGDKYLHSRPMRRIVAPLRQMKANIATRVVRQANVDSGVMELAPLTIIPRANNLESPFVLEGCHYESKISSAQVKSAMILAALQAKTPSCYREISLSRNHTEHLLLAYQKHNYLQIDSQQNIHIEPFSAFATAYAHLRAFEISIPNDPSSAFFFAVLASIVPQCQLTLKRIMLNDTRIEAFRILEKMGANIRYENIQEDVEKSADIIVRSAQLQRVDVASNIAWLIDEIPALSIAFAMAKGVSTVRNAAELRVKESDRISSVLEGLRNFGIEAFEYPDGFDVVGGELRYGRVDSKGDHRIAMSFAIAACVAGGEILDCACINTSFPQFISILSQFSQVTQS</sequence>
<dbReference type="GO" id="GO:0009423">
    <property type="term" value="P:chorismate biosynthetic process"/>
    <property type="evidence" value="ECO:0007669"/>
    <property type="project" value="UniProtKB-UniRule"/>
</dbReference>
<evidence type="ECO:0000313" key="10">
    <source>
        <dbReference type="EMBL" id="RDU70842.1"/>
    </source>
</evidence>
<keyword evidence="5 8" id="KW-0808">Transferase</keyword>
<protein>
    <recommendedName>
        <fullName evidence="8">3-phosphoshikimate 1-carboxyvinyltransferase</fullName>
        <ecNumber evidence="8">2.5.1.19</ecNumber>
    </recommendedName>
    <alternativeName>
        <fullName evidence="8">5-enolpyruvylshikimate-3-phosphate synthase</fullName>
        <shortName evidence="8">EPSP synthase</shortName>
        <shortName evidence="8">EPSPS</shortName>
    </alternativeName>
</protein>
<organism evidence="10 11">
    <name type="scientific">Helicobacter aurati</name>
    <dbReference type="NCBI Taxonomy" id="137778"/>
    <lineage>
        <taxon>Bacteria</taxon>
        <taxon>Pseudomonadati</taxon>
        <taxon>Campylobacterota</taxon>
        <taxon>Epsilonproteobacteria</taxon>
        <taxon>Campylobacterales</taxon>
        <taxon>Helicobacteraceae</taxon>
        <taxon>Helicobacter</taxon>
    </lineage>
</organism>
<gene>
    <name evidence="8 10" type="primary">aroA</name>
    <name evidence="10" type="ORF">CQA66_07450</name>
</gene>
<feature type="active site" description="Proton acceptor" evidence="8">
    <location>
        <position position="341"/>
    </location>
</feature>
<feature type="binding site" evidence="8">
    <location>
        <position position="187"/>
    </location>
    <ligand>
        <name>3-phosphoshikimate</name>
        <dbReference type="ChEBI" id="CHEBI:145989"/>
    </ligand>
</feature>
<comment type="caution">
    <text evidence="8">Lacks conserved residue(s) required for the propagation of feature annotation.</text>
</comment>
<dbReference type="PROSITE" id="PS00885">
    <property type="entry name" value="EPSP_SYNTHASE_2"/>
    <property type="match status" value="1"/>
</dbReference>
<accession>A0A3D8IZY0</accession>
<dbReference type="Pfam" id="PF00275">
    <property type="entry name" value="EPSP_synthase"/>
    <property type="match status" value="1"/>
</dbReference>
<evidence type="ECO:0000256" key="6">
    <source>
        <dbReference type="ARBA" id="ARBA00023141"/>
    </source>
</evidence>
<dbReference type="InterPro" id="IPR013792">
    <property type="entry name" value="RNA3'P_cycl/enolpyr_Trfase_a/b"/>
</dbReference>
<feature type="binding site" evidence="8">
    <location>
        <position position="23"/>
    </location>
    <ligand>
        <name>phosphoenolpyruvate</name>
        <dbReference type="ChEBI" id="CHEBI:58702"/>
    </ligand>
</feature>
<dbReference type="EMBL" id="NXLW01000016">
    <property type="protein sequence ID" value="RDU70842.1"/>
    <property type="molecule type" value="Genomic_DNA"/>
</dbReference>
<feature type="binding site" evidence="8">
    <location>
        <position position="413"/>
    </location>
    <ligand>
        <name>phosphoenolpyruvate</name>
        <dbReference type="ChEBI" id="CHEBI:58702"/>
    </ligand>
</feature>
<comment type="function">
    <text evidence="8">Catalyzes the transfer of the enolpyruvyl moiety of phosphoenolpyruvate (PEP) to the 5-hydroxyl of shikimate-3-phosphate (S3P) to produce enolpyruvyl shikimate-3-phosphate and inorganic phosphate.</text>
</comment>
<dbReference type="GO" id="GO:0003866">
    <property type="term" value="F:3-phosphoshikimate 1-carboxyvinyltransferase activity"/>
    <property type="evidence" value="ECO:0007669"/>
    <property type="project" value="UniProtKB-UniRule"/>
</dbReference>
<keyword evidence="6 8" id="KW-0057">Aromatic amino acid biosynthesis</keyword>
<dbReference type="GO" id="GO:0005737">
    <property type="term" value="C:cytoplasm"/>
    <property type="evidence" value="ECO:0007669"/>
    <property type="project" value="UniProtKB-SubCell"/>
</dbReference>
<dbReference type="OrthoDB" id="9809920at2"/>
<evidence type="ECO:0000256" key="5">
    <source>
        <dbReference type="ARBA" id="ARBA00022679"/>
    </source>
</evidence>
<evidence type="ECO:0000256" key="1">
    <source>
        <dbReference type="ARBA" id="ARBA00004811"/>
    </source>
</evidence>
<dbReference type="InterPro" id="IPR023193">
    <property type="entry name" value="EPSP_synthase_CS"/>
</dbReference>
<keyword evidence="4 8" id="KW-0028">Amino-acid biosynthesis</keyword>
<dbReference type="InterPro" id="IPR001986">
    <property type="entry name" value="Enolpyruvate_Tfrase_dom"/>
</dbReference>
<evidence type="ECO:0000256" key="8">
    <source>
        <dbReference type="HAMAP-Rule" id="MF_00210"/>
    </source>
</evidence>
<comment type="caution">
    <text evidence="10">The sequence shown here is derived from an EMBL/GenBank/DDBJ whole genome shotgun (WGS) entry which is preliminary data.</text>
</comment>
<dbReference type="GO" id="GO:0009073">
    <property type="term" value="P:aromatic amino acid family biosynthetic process"/>
    <property type="evidence" value="ECO:0007669"/>
    <property type="project" value="UniProtKB-KW"/>
</dbReference>
<feature type="binding site" evidence="8">
    <location>
        <position position="368"/>
    </location>
    <ligand>
        <name>3-phosphoshikimate</name>
        <dbReference type="ChEBI" id="CHEBI:145989"/>
    </ligand>
</feature>
<evidence type="ECO:0000256" key="4">
    <source>
        <dbReference type="ARBA" id="ARBA00022605"/>
    </source>
</evidence>
<feature type="binding site" evidence="8">
    <location>
        <position position="95"/>
    </location>
    <ligand>
        <name>phosphoenolpyruvate</name>
        <dbReference type="ChEBI" id="CHEBI:58702"/>
    </ligand>
</feature>
<dbReference type="SUPFAM" id="SSF55205">
    <property type="entry name" value="EPT/RTPC-like"/>
    <property type="match status" value="1"/>
</dbReference>
<evidence type="ECO:0000259" key="9">
    <source>
        <dbReference type="Pfam" id="PF00275"/>
    </source>
</evidence>
<name>A0A3D8IZY0_9HELI</name>
<evidence type="ECO:0000256" key="7">
    <source>
        <dbReference type="ARBA" id="ARBA00044633"/>
    </source>
</evidence>
<reference evidence="10 11" key="1">
    <citation type="submission" date="2018-04" db="EMBL/GenBank/DDBJ databases">
        <title>Novel Campyloabacter and Helicobacter Species and Strains.</title>
        <authorList>
            <person name="Mannion A.J."/>
            <person name="Shen Z."/>
            <person name="Fox J.G."/>
        </authorList>
    </citation>
    <scope>NUCLEOTIDE SEQUENCE [LARGE SCALE GENOMIC DNA]</scope>
    <source>
        <strain evidence="10 11">MIT 97-5075</strain>
    </source>
</reference>
<proteinExistence type="inferred from homology"/>